<dbReference type="RefSeq" id="WP_046335922.1">
    <property type="nucleotide sequence ID" value="NZ_CAWMEF010000001.1"/>
</dbReference>
<dbReference type="KEGG" id="xbv:XBW1_0776"/>
<keyword evidence="1" id="KW-0472">Membrane</keyword>
<organism evidence="2 3">
    <name type="scientific">Xenorhabdus bovienii</name>
    <name type="common">Xenorhabdus nematophila subsp. bovienii</name>
    <dbReference type="NCBI Taxonomy" id="40576"/>
    <lineage>
        <taxon>Bacteria</taxon>
        <taxon>Pseudomonadati</taxon>
        <taxon>Pseudomonadota</taxon>
        <taxon>Gammaproteobacteria</taxon>
        <taxon>Enterobacterales</taxon>
        <taxon>Morganellaceae</taxon>
        <taxon>Xenorhabdus</taxon>
    </lineage>
</organism>
<evidence type="ECO:0000313" key="2">
    <source>
        <dbReference type="EMBL" id="CDM88133.1"/>
    </source>
</evidence>
<dbReference type="Proteomes" id="UP000032930">
    <property type="component" value="Chromosome"/>
</dbReference>
<dbReference type="EMBL" id="FO818637">
    <property type="protein sequence ID" value="CDM88133.1"/>
    <property type="molecule type" value="Genomic_DNA"/>
</dbReference>
<gene>
    <name evidence="2" type="ORF">XBW1_0776</name>
</gene>
<protein>
    <submittedName>
        <fullName evidence="2">Putative phage protein</fullName>
    </submittedName>
</protein>
<dbReference type="AlphaFoldDB" id="A0A0B6X5Y3"/>
<keyword evidence="1" id="KW-0812">Transmembrane</keyword>
<evidence type="ECO:0000313" key="3">
    <source>
        <dbReference type="Proteomes" id="UP000032930"/>
    </source>
</evidence>
<name>A0A0B6X5Y3_XENBV</name>
<evidence type="ECO:0000256" key="1">
    <source>
        <dbReference type="SAM" id="Phobius"/>
    </source>
</evidence>
<accession>A0A0B6X5Y3</accession>
<feature type="transmembrane region" description="Helical" evidence="1">
    <location>
        <begin position="20"/>
        <end position="44"/>
    </location>
</feature>
<proteinExistence type="predicted"/>
<reference evidence="2 3" key="1">
    <citation type="submission" date="2014-02" db="EMBL/GenBank/DDBJ databases">
        <authorList>
            <person name="Genoscope - CEA"/>
        </authorList>
    </citation>
    <scope>NUCLEOTIDE SEQUENCE [LARGE SCALE GENOMIC DNA]</scope>
    <source>
        <strain evidence="2 3">CS03</strain>
    </source>
</reference>
<sequence>MDTDLISFEAMIAAQQSAKWAYWAMFGTWFAGIATFFAVLVALFNASAWKNQLIVKEEQLWATALMQYISCLEKCPDIITSDERMQYSTELSKLDGTYDLLLTQFASLKIALMVSKTGTNKFETKYKDKFNNFMPFHYSYIRGSMERDVLLDVLPELTKGLIEFK</sequence>
<keyword evidence="1" id="KW-1133">Transmembrane helix</keyword>